<name>A0A517YKG6_9BACT</name>
<sequence>MHDGPYAARSEPGFADPSAMSRKYAPILLVATAVFLLVLVLARSPLEGYIVSQKIQAADDRAMTTAPLATEQVAAWIKTDAVLAATVQQVCPRDSLASQNDLIRQLQSGLSVKPLSAEAANSSWQLALQHRDRQLASRLITKLSQSLTEQLKHLDQSEAQLLVQHYQKVLTQARDEEEFARQTLERARHEQLAAAMQAAERETKSSSAVAANQVNPAWQALQQKLQLAKARLDQLLSARTPEHPQVIEAEAQLGALQSQLNATPQTLDGSRAEEGQHAPALRGPQLQEAARNDSRLSVRLISSAGESADVNSLSSVGHIQQLTAAWSTATGKRTMAERQWSEAQQQWVRGLNTTGWQTSPAWTQLQVGGRVQPFQCLLAGALALCAGLGTWRISYLVASDGSLMSVAQLAETLPLPVLGEVPLTTELPRRTPERMSWHLQRLTQLSLAIIAAVILVSAWASAADSNLSAQWTSDPASTLGQAFDLLHHRVLG</sequence>
<evidence type="ECO:0000313" key="3">
    <source>
        <dbReference type="EMBL" id="QDU30706.1"/>
    </source>
</evidence>
<dbReference type="AlphaFoldDB" id="A0A517YKG6"/>
<evidence type="ECO:0000256" key="2">
    <source>
        <dbReference type="SAM" id="Phobius"/>
    </source>
</evidence>
<dbReference type="EMBL" id="CP036274">
    <property type="protein sequence ID" value="QDU30706.1"/>
    <property type="molecule type" value="Genomic_DNA"/>
</dbReference>
<gene>
    <name evidence="3" type="ORF">ETAA8_58540</name>
</gene>
<dbReference type="KEGG" id="aagg:ETAA8_58540"/>
<accession>A0A517YKG6</accession>
<keyword evidence="2" id="KW-0472">Membrane</keyword>
<feature type="transmembrane region" description="Helical" evidence="2">
    <location>
        <begin position="442"/>
        <end position="462"/>
    </location>
</feature>
<dbReference type="Proteomes" id="UP000315017">
    <property type="component" value="Chromosome"/>
</dbReference>
<evidence type="ECO:0000256" key="1">
    <source>
        <dbReference type="SAM" id="MobiDB-lite"/>
    </source>
</evidence>
<reference evidence="3 4" key="1">
    <citation type="submission" date="2019-02" db="EMBL/GenBank/DDBJ databases">
        <title>Deep-cultivation of Planctomycetes and their phenomic and genomic characterization uncovers novel biology.</title>
        <authorList>
            <person name="Wiegand S."/>
            <person name="Jogler M."/>
            <person name="Boedeker C."/>
            <person name="Pinto D."/>
            <person name="Vollmers J."/>
            <person name="Rivas-Marin E."/>
            <person name="Kohn T."/>
            <person name="Peeters S.H."/>
            <person name="Heuer A."/>
            <person name="Rast P."/>
            <person name="Oberbeckmann S."/>
            <person name="Bunk B."/>
            <person name="Jeske O."/>
            <person name="Meyerdierks A."/>
            <person name="Storesund J.E."/>
            <person name="Kallscheuer N."/>
            <person name="Luecker S."/>
            <person name="Lage O.M."/>
            <person name="Pohl T."/>
            <person name="Merkel B.J."/>
            <person name="Hornburger P."/>
            <person name="Mueller R.-W."/>
            <person name="Bruemmer F."/>
            <person name="Labrenz M."/>
            <person name="Spormann A.M."/>
            <person name="Op den Camp H."/>
            <person name="Overmann J."/>
            <person name="Amann R."/>
            <person name="Jetten M.S.M."/>
            <person name="Mascher T."/>
            <person name="Medema M.H."/>
            <person name="Devos D.P."/>
            <person name="Kaster A.-K."/>
            <person name="Ovreas L."/>
            <person name="Rohde M."/>
            <person name="Galperin M.Y."/>
            <person name="Jogler C."/>
        </authorList>
    </citation>
    <scope>NUCLEOTIDE SEQUENCE [LARGE SCALE GENOMIC DNA]</scope>
    <source>
        <strain evidence="3 4">ETA_A8</strain>
    </source>
</reference>
<dbReference type="RefSeq" id="WP_145096620.1">
    <property type="nucleotide sequence ID" value="NZ_CP036274.1"/>
</dbReference>
<protein>
    <submittedName>
        <fullName evidence="3">Uncharacterized protein</fullName>
    </submittedName>
</protein>
<feature type="region of interest" description="Disordered" evidence="1">
    <location>
        <begin position="265"/>
        <end position="291"/>
    </location>
</feature>
<keyword evidence="2" id="KW-1133">Transmembrane helix</keyword>
<evidence type="ECO:0000313" key="4">
    <source>
        <dbReference type="Proteomes" id="UP000315017"/>
    </source>
</evidence>
<feature type="transmembrane region" description="Helical" evidence="2">
    <location>
        <begin position="24"/>
        <end position="42"/>
    </location>
</feature>
<keyword evidence="2" id="KW-0812">Transmembrane</keyword>
<keyword evidence="4" id="KW-1185">Reference proteome</keyword>
<organism evidence="3 4">
    <name type="scientific">Anatilimnocola aggregata</name>
    <dbReference type="NCBI Taxonomy" id="2528021"/>
    <lineage>
        <taxon>Bacteria</taxon>
        <taxon>Pseudomonadati</taxon>
        <taxon>Planctomycetota</taxon>
        <taxon>Planctomycetia</taxon>
        <taxon>Pirellulales</taxon>
        <taxon>Pirellulaceae</taxon>
        <taxon>Anatilimnocola</taxon>
    </lineage>
</organism>
<proteinExistence type="predicted"/>